<evidence type="ECO:0000256" key="2">
    <source>
        <dbReference type="ARBA" id="ARBA00002933"/>
    </source>
</evidence>
<dbReference type="GO" id="GO:0051539">
    <property type="term" value="F:4 iron, 4 sulfur cluster binding"/>
    <property type="evidence" value="ECO:0007669"/>
    <property type="project" value="UniProtKB-UniRule"/>
</dbReference>
<dbReference type="GO" id="GO:0006284">
    <property type="term" value="P:base-excision repair"/>
    <property type="evidence" value="ECO:0007669"/>
    <property type="project" value="UniProtKB-UniRule"/>
</dbReference>
<evidence type="ECO:0000256" key="9">
    <source>
        <dbReference type="ARBA" id="ARBA00022801"/>
    </source>
</evidence>
<dbReference type="GO" id="GO:0006298">
    <property type="term" value="P:mismatch repair"/>
    <property type="evidence" value="ECO:0007669"/>
    <property type="project" value="TreeGrafter"/>
</dbReference>
<dbReference type="InterPro" id="IPR044298">
    <property type="entry name" value="MIG/MutY"/>
</dbReference>
<dbReference type="GO" id="GO:0000701">
    <property type="term" value="F:purine-specific mismatch base pair DNA N-glycosylase activity"/>
    <property type="evidence" value="ECO:0007669"/>
    <property type="project" value="UniProtKB-EC"/>
</dbReference>
<dbReference type="STRING" id="565045.NOR51B_1695"/>
<evidence type="ECO:0000256" key="3">
    <source>
        <dbReference type="ARBA" id="ARBA00008343"/>
    </source>
</evidence>
<keyword evidence="8 14" id="KW-0227">DNA damage</keyword>
<dbReference type="Pfam" id="PF00730">
    <property type="entry name" value="HhH-GPD"/>
    <property type="match status" value="1"/>
</dbReference>
<comment type="function">
    <text evidence="2">Adenine glycosylase active on G-A mispairs. MutY also corrects error-prone DNA synthesis past GO lesions which are due to the oxidatively damaged form of guanine: 7,8-dihydro-8-oxoguanine (8-oxo-dGTP).</text>
</comment>
<dbReference type="CDD" id="cd00056">
    <property type="entry name" value="ENDO3c"/>
    <property type="match status" value="1"/>
</dbReference>
<dbReference type="AlphaFoldDB" id="B8KUN1"/>
<name>B8KUN1_9GAMM</name>
<dbReference type="GO" id="GO:0046872">
    <property type="term" value="F:metal ion binding"/>
    <property type="evidence" value="ECO:0007669"/>
    <property type="project" value="UniProtKB-UniRule"/>
</dbReference>
<dbReference type="Pfam" id="PF14815">
    <property type="entry name" value="NUDIX_4"/>
    <property type="match status" value="1"/>
</dbReference>
<dbReference type="FunFam" id="1.10.340.30:FF:000002">
    <property type="entry name" value="Adenine DNA glycosylase"/>
    <property type="match status" value="1"/>
</dbReference>
<evidence type="ECO:0000256" key="1">
    <source>
        <dbReference type="ARBA" id="ARBA00000843"/>
    </source>
</evidence>
<evidence type="ECO:0000256" key="10">
    <source>
        <dbReference type="ARBA" id="ARBA00023004"/>
    </source>
</evidence>
<dbReference type="Pfam" id="PF00633">
    <property type="entry name" value="HHH"/>
    <property type="match status" value="1"/>
</dbReference>
<dbReference type="GO" id="GO:0035485">
    <property type="term" value="F:adenine/guanine mispair binding"/>
    <property type="evidence" value="ECO:0007669"/>
    <property type="project" value="TreeGrafter"/>
</dbReference>
<dbReference type="SUPFAM" id="SSF48150">
    <property type="entry name" value="DNA-glycosylase"/>
    <property type="match status" value="1"/>
</dbReference>
<proteinExistence type="inferred from homology"/>
<keyword evidence="11" id="KW-0411">Iron-sulfur</keyword>
<dbReference type="NCBIfam" id="TIGR01084">
    <property type="entry name" value="mutY"/>
    <property type="match status" value="1"/>
</dbReference>
<dbReference type="NCBIfam" id="NF008132">
    <property type="entry name" value="PRK10880.1"/>
    <property type="match status" value="1"/>
</dbReference>
<keyword evidence="17" id="KW-1185">Reference proteome</keyword>
<comment type="catalytic activity">
    <reaction evidence="1 14">
        <text>Hydrolyzes free adenine bases from 7,8-dihydro-8-oxoguanine:adenine mismatched double-stranded DNA, leaving an apurinic site.</text>
        <dbReference type="EC" id="3.2.2.31"/>
    </reaction>
</comment>
<dbReference type="Gene3D" id="1.10.1670.10">
    <property type="entry name" value="Helix-hairpin-Helix base-excision DNA repair enzymes (C-terminal)"/>
    <property type="match status" value="1"/>
</dbReference>
<dbReference type="CDD" id="cd03431">
    <property type="entry name" value="NUDIX_DNA_Glycosylase_C-MutY"/>
    <property type="match status" value="1"/>
</dbReference>
<dbReference type="RefSeq" id="WP_009020494.1">
    <property type="nucleotide sequence ID" value="NZ_DS999411.1"/>
</dbReference>
<keyword evidence="12" id="KW-0234">DNA repair</keyword>
<dbReference type="SUPFAM" id="SSF55811">
    <property type="entry name" value="Nudix"/>
    <property type="match status" value="1"/>
</dbReference>
<evidence type="ECO:0000256" key="5">
    <source>
        <dbReference type="ARBA" id="ARBA00022023"/>
    </source>
</evidence>
<dbReference type="GO" id="GO:0034039">
    <property type="term" value="F:8-oxo-7,8-dihydroguanine DNA N-glycosylase activity"/>
    <property type="evidence" value="ECO:0007669"/>
    <property type="project" value="TreeGrafter"/>
</dbReference>
<evidence type="ECO:0000256" key="4">
    <source>
        <dbReference type="ARBA" id="ARBA00012045"/>
    </source>
</evidence>
<evidence type="ECO:0000256" key="8">
    <source>
        <dbReference type="ARBA" id="ARBA00022763"/>
    </source>
</evidence>
<organism evidence="16 17">
    <name type="scientific">Luminiphilus syltensis NOR5-1B</name>
    <dbReference type="NCBI Taxonomy" id="565045"/>
    <lineage>
        <taxon>Bacteria</taxon>
        <taxon>Pseudomonadati</taxon>
        <taxon>Pseudomonadota</taxon>
        <taxon>Gammaproteobacteria</taxon>
        <taxon>Cellvibrionales</taxon>
        <taxon>Halieaceae</taxon>
        <taxon>Luminiphilus</taxon>
    </lineage>
</organism>
<gene>
    <name evidence="16" type="primary">mutY</name>
    <name evidence="16" type="ORF">NOR51B_1695</name>
</gene>
<evidence type="ECO:0000256" key="11">
    <source>
        <dbReference type="ARBA" id="ARBA00023014"/>
    </source>
</evidence>
<evidence type="ECO:0000256" key="13">
    <source>
        <dbReference type="ARBA" id="ARBA00023295"/>
    </source>
</evidence>
<keyword evidence="10 14" id="KW-0408">Iron</keyword>
<evidence type="ECO:0000256" key="6">
    <source>
        <dbReference type="ARBA" id="ARBA00022485"/>
    </source>
</evidence>
<reference evidence="17" key="1">
    <citation type="journal article" date="2013" name="BMC Microbiol.">
        <title>Taxonomy and evolution of bacteriochlorophyll a-containing members of the OM60/NOR5 clade of marine gammaproteobacteria: description of Luminiphilus syltensis gen. nov., sp. nov., reclassification of Haliea rubra as Pseudohaliea rubra gen. nov., comb. nov., and emendation of Chromatocurvus halotolerans.</title>
        <authorList>
            <person name="Spring S."/>
            <person name="Riedel T."/>
            <person name="Sproer C."/>
            <person name="Yan S."/>
            <person name="Harder J."/>
            <person name="Fuchs B.M."/>
        </authorList>
    </citation>
    <scope>NUCLEOTIDE SEQUENCE [LARGE SCALE GENOMIC DNA]</scope>
    <source>
        <strain evidence="17">NOR51-B</strain>
    </source>
</reference>
<comment type="cofactor">
    <cofactor evidence="14">
        <name>[4Fe-4S] cluster</name>
        <dbReference type="ChEBI" id="CHEBI:49883"/>
    </cofactor>
    <text evidence="14">Binds 1 [4Fe-4S] cluster.</text>
</comment>
<evidence type="ECO:0000256" key="14">
    <source>
        <dbReference type="RuleBase" id="RU365096"/>
    </source>
</evidence>
<evidence type="ECO:0000256" key="7">
    <source>
        <dbReference type="ARBA" id="ARBA00022723"/>
    </source>
</evidence>
<dbReference type="eggNOG" id="COG1194">
    <property type="taxonomic scope" value="Bacteria"/>
</dbReference>
<dbReference type="InterPro" id="IPR000445">
    <property type="entry name" value="HhH_motif"/>
</dbReference>
<dbReference type="InterPro" id="IPR005760">
    <property type="entry name" value="A/G_AdeGlyc_MutY"/>
</dbReference>
<comment type="similarity">
    <text evidence="3 14">Belongs to the Nth/MutY family.</text>
</comment>
<sequence>MNTLHPTDRTLASRLLNWFDDHGRKDLPWQTDTTPYRVWISEIMLQQTQVATVIPYYERFMGEFPTVEALSAAPEDDVLKLWSGLGYYARARNLHRGAKMVTGDLGGEFPDTVDGLCTLPGIGRSTAGAIISIAMGGRAPILDGNVKRVLARHHAVDGWPGKSGVAAELWGHAEAHTPNTRVADYTQAIMDLGATLCTRRRPQCLVCPLVDTCHAGRAGDPEQYPGKKPKRTTPTRSAFFALVVDHTGAVLLQKRPPSGIWGGLWSLPQSPDRGELENLAQRFGVVDPEVEQLPMIEHTFSHFRLAITPLRIRLSTAHTSVSEPTEYKWHQFTQSLPGGIPAPVAKLLAEQGHLPNTSQGDKA</sequence>
<dbReference type="InterPro" id="IPR029119">
    <property type="entry name" value="MutY_C"/>
</dbReference>
<dbReference type="Gene3D" id="1.10.340.30">
    <property type="entry name" value="Hypothetical protein, domain 2"/>
    <property type="match status" value="1"/>
</dbReference>
<dbReference type="PANTHER" id="PTHR42944">
    <property type="entry name" value="ADENINE DNA GLYCOSYLASE"/>
    <property type="match status" value="1"/>
</dbReference>
<dbReference type="SMART" id="SM00478">
    <property type="entry name" value="ENDO3c"/>
    <property type="match status" value="1"/>
</dbReference>
<evidence type="ECO:0000313" key="16">
    <source>
        <dbReference type="EMBL" id="EED35748.1"/>
    </source>
</evidence>
<dbReference type="OrthoDB" id="9802365at2"/>
<dbReference type="EC" id="3.2.2.31" evidence="4 14"/>
<keyword evidence="9" id="KW-0378">Hydrolase</keyword>
<feature type="domain" description="HhH-GPD" evidence="15">
    <location>
        <begin position="44"/>
        <end position="195"/>
    </location>
</feature>
<dbReference type="PANTHER" id="PTHR42944:SF1">
    <property type="entry name" value="ADENINE DNA GLYCOSYLASE"/>
    <property type="match status" value="1"/>
</dbReference>
<dbReference type="GO" id="GO:0032357">
    <property type="term" value="F:oxidized purine DNA binding"/>
    <property type="evidence" value="ECO:0007669"/>
    <property type="project" value="TreeGrafter"/>
</dbReference>
<dbReference type="PROSITE" id="PS01155">
    <property type="entry name" value="ENDONUCLEASE_III_2"/>
    <property type="match status" value="1"/>
</dbReference>
<dbReference type="Gene3D" id="3.90.79.10">
    <property type="entry name" value="Nucleoside Triphosphate Pyrophosphohydrolase"/>
    <property type="match status" value="1"/>
</dbReference>
<dbReference type="InterPro" id="IPR004036">
    <property type="entry name" value="Endonuclease-III-like_CS2"/>
</dbReference>
<dbReference type="EMBL" id="DS999411">
    <property type="protein sequence ID" value="EED35748.1"/>
    <property type="molecule type" value="Genomic_DNA"/>
</dbReference>
<evidence type="ECO:0000259" key="15">
    <source>
        <dbReference type="SMART" id="SM00478"/>
    </source>
</evidence>
<accession>B8KUN1</accession>
<protein>
    <recommendedName>
        <fullName evidence="5 14">Adenine DNA glycosylase</fullName>
        <ecNumber evidence="4 14">3.2.2.31</ecNumber>
    </recommendedName>
</protein>
<keyword evidence="7" id="KW-0479">Metal-binding</keyword>
<dbReference type="HOGENOM" id="CLU_012862_0_2_6"/>
<keyword evidence="13 14" id="KW-0326">Glycosidase</keyword>
<keyword evidence="6" id="KW-0004">4Fe-4S</keyword>
<dbReference type="Proteomes" id="UP000004699">
    <property type="component" value="Unassembled WGS sequence"/>
</dbReference>
<dbReference type="InterPro" id="IPR023170">
    <property type="entry name" value="HhH_base_excis_C"/>
</dbReference>
<dbReference type="InterPro" id="IPR011257">
    <property type="entry name" value="DNA_glycosylase"/>
</dbReference>
<dbReference type="InterPro" id="IPR003265">
    <property type="entry name" value="HhH-GPD_domain"/>
</dbReference>
<evidence type="ECO:0000313" key="17">
    <source>
        <dbReference type="Proteomes" id="UP000004699"/>
    </source>
</evidence>
<dbReference type="InterPro" id="IPR015797">
    <property type="entry name" value="NUDIX_hydrolase-like_dom_sf"/>
</dbReference>
<evidence type="ECO:0000256" key="12">
    <source>
        <dbReference type="ARBA" id="ARBA00023204"/>
    </source>
</evidence>